<evidence type="ECO:0000256" key="1">
    <source>
        <dbReference type="SAM" id="Phobius"/>
    </source>
</evidence>
<protein>
    <submittedName>
        <fullName evidence="2">Conjugal transfer protein TrbI</fullName>
    </submittedName>
</protein>
<gene>
    <name evidence="2" type="ORF">FNW02_13485</name>
</gene>
<evidence type="ECO:0000313" key="3">
    <source>
        <dbReference type="Proteomes" id="UP001165986"/>
    </source>
</evidence>
<keyword evidence="1" id="KW-0812">Transmembrane</keyword>
<organism evidence="2 3">
    <name type="scientific">Komarekiella delphini-convector SJRDD-AB1</name>
    <dbReference type="NCBI Taxonomy" id="2593771"/>
    <lineage>
        <taxon>Bacteria</taxon>
        <taxon>Bacillati</taxon>
        <taxon>Cyanobacteriota</taxon>
        <taxon>Cyanophyceae</taxon>
        <taxon>Nostocales</taxon>
        <taxon>Nostocaceae</taxon>
        <taxon>Komarekiella</taxon>
        <taxon>Komarekiella delphini-convector</taxon>
    </lineage>
</organism>
<dbReference type="Proteomes" id="UP001165986">
    <property type="component" value="Unassembled WGS sequence"/>
</dbReference>
<sequence length="240" mass="26099">MTHLIRWKSGTAALMTMAIATSAITPMIAFAPANAQYNIGQSRTVTIPANVSFPVTYEKDKVVVTPGESLSLTLKIANDIIDRNRNVLIPAGTEVVGRLEPVNLDSYSSDRDYNRDRDYNNDNNRKGVRFVAQELVFSSGQRQQINATSRTYTRTEKISKGADTGSILTDAAIGAGAASVISLITGNRRIEVLEPIIGGAAGAAASVLLRKKEATVFVLRPEQDLRLTLNSNLNLVPYRY</sequence>
<comment type="caution">
    <text evidence="2">The sequence shown here is derived from an EMBL/GenBank/DDBJ whole genome shotgun (WGS) entry which is preliminary data.</text>
</comment>
<keyword evidence="1" id="KW-0472">Membrane</keyword>
<reference evidence="2" key="1">
    <citation type="submission" date="2019-07" db="EMBL/GenBank/DDBJ databases">
        <title>Toxilogical consequences of a new and cryptic species of cyanobacteria (Komarekiella delphini-convector) recovered from the epidermis of a bottlenose dolphin and 1500 ft. in the air.</title>
        <authorList>
            <person name="Brown A.O."/>
            <person name="Dvorak P."/>
            <person name="Villanueva C.D."/>
            <person name="Foss A.J."/>
            <person name="Garvey A.D."/>
            <person name="Gibson Q.A."/>
            <person name="Johansen J.R."/>
            <person name="Casamatta D.A."/>
        </authorList>
    </citation>
    <scope>NUCLEOTIDE SEQUENCE</scope>
    <source>
        <strain evidence="2">SJRDD-AB1</strain>
    </source>
</reference>
<dbReference type="EMBL" id="VJXY01000013">
    <property type="protein sequence ID" value="MBD6616813.1"/>
    <property type="molecule type" value="Genomic_DNA"/>
</dbReference>
<feature type="transmembrane region" description="Helical" evidence="1">
    <location>
        <begin position="12"/>
        <end position="33"/>
    </location>
</feature>
<keyword evidence="3" id="KW-1185">Reference proteome</keyword>
<dbReference type="AlphaFoldDB" id="A0AA40SXI0"/>
<dbReference type="RefSeq" id="WP_191758058.1">
    <property type="nucleotide sequence ID" value="NZ_VJXY01000013.1"/>
</dbReference>
<name>A0AA40SXI0_9NOST</name>
<proteinExistence type="predicted"/>
<accession>A0AA40SXI0</accession>
<evidence type="ECO:0000313" key="2">
    <source>
        <dbReference type="EMBL" id="MBD6616813.1"/>
    </source>
</evidence>
<keyword evidence="1" id="KW-1133">Transmembrane helix</keyword>